<dbReference type="EMBL" id="CAMPGE010010172">
    <property type="protein sequence ID" value="CAI2369024.1"/>
    <property type="molecule type" value="Genomic_DNA"/>
</dbReference>
<evidence type="ECO:0000313" key="2">
    <source>
        <dbReference type="Proteomes" id="UP001295684"/>
    </source>
</evidence>
<dbReference type="AlphaFoldDB" id="A0AAD1XAD5"/>
<reference evidence="1" key="1">
    <citation type="submission" date="2023-07" db="EMBL/GenBank/DDBJ databases">
        <authorList>
            <consortium name="AG Swart"/>
            <person name="Singh M."/>
            <person name="Singh A."/>
            <person name="Seah K."/>
            <person name="Emmerich C."/>
        </authorList>
    </citation>
    <scope>NUCLEOTIDE SEQUENCE</scope>
    <source>
        <strain evidence="1">DP1</strain>
    </source>
</reference>
<keyword evidence="2" id="KW-1185">Reference proteome</keyword>
<organism evidence="1 2">
    <name type="scientific">Euplotes crassus</name>
    <dbReference type="NCBI Taxonomy" id="5936"/>
    <lineage>
        <taxon>Eukaryota</taxon>
        <taxon>Sar</taxon>
        <taxon>Alveolata</taxon>
        <taxon>Ciliophora</taxon>
        <taxon>Intramacronucleata</taxon>
        <taxon>Spirotrichea</taxon>
        <taxon>Hypotrichia</taxon>
        <taxon>Euplotida</taxon>
        <taxon>Euplotidae</taxon>
        <taxon>Moneuplotes</taxon>
    </lineage>
</organism>
<gene>
    <name evidence="1" type="ORF">ECRASSUSDP1_LOCUS10321</name>
</gene>
<comment type="caution">
    <text evidence="1">The sequence shown here is derived from an EMBL/GenBank/DDBJ whole genome shotgun (WGS) entry which is preliminary data.</text>
</comment>
<sequence>MKQLDEEDLFKESPNFDGFAQDHLRINEPQVMTGLNIFEAELFGQNETEEDSFSKMFWKTNTRSSLSIKTVSQGTSQKKTRGHRWRKYQDRKLVGTILKLQKENKIYPELLLDSLKKNPTTNKYWNLIKSDIQIDRSVNFLQTRYRKLLRNQELNRHEKLFFAENYTKYTIEEFQILFSGKTKATLASLKAQQEKRDFEDLKADKIINMLPQKEAKTVEVLPTSSFVSSLIFKKDIAIDISQYSIQESSMSLEAMPPKALRKMKYITDQISGEIYSKLHALKASLKEDLAQEV</sequence>
<evidence type="ECO:0000313" key="1">
    <source>
        <dbReference type="EMBL" id="CAI2369024.1"/>
    </source>
</evidence>
<proteinExistence type="predicted"/>
<dbReference type="Proteomes" id="UP001295684">
    <property type="component" value="Unassembled WGS sequence"/>
</dbReference>
<accession>A0AAD1XAD5</accession>
<protein>
    <submittedName>
        <fullName evidence="1">Uncharacterized protein</fullName>
    </submittedName>
</protein>
<name>A0AAD1XAD5_EUPCR</name>